<accession>A0A7C8FMC8</accession>
<evidence type="ECO:0000256" key="2">
    <source>
        <dbReference type="SAM" id="Phobius"/>
    </source>
</evidence>
<feature type="transmembrane region" description="Helical" evidence="2">
    <location>
        <begin position="207"/>
        <end position="234"/>
    </location>
</feature>
<gene>
    <name evidence="3" type="ORF">F8D48_01830</name>
</gene>
<keyword evidence="4" id="KW-1185">Reference proteome</keyword>
<evidence type="ECO:0000313" key="3">
    <source>
        <dbReference type="EMBL" id="KAB1651174.1"/>
    </source>
</evidence>
<reference evidence="3 4" key="1">
    <citation type="submission" date="2019-09" db="EMBL/GenBank/DDBJ databases">
        <title>Whole genome shotgun sequencing (WGS) of Ellagibacter isourolithinifaciens DSM 104140(T) and Adlercreutzia muris DSM 29508(T).</title>
        <authorList>
            <person name="Stoll D.A."/>
            <person name="Danylec N."/>
            <person name="Huch M."/>
        </authorList>
    </citation>
    <scope>NUCLEOTIDE SEQUENCE [LARGE SCALE GENOMIC DNA]</scope>
    <source>
        <strain evidence="3 4">DSM 29508</strain>
    </source>
</reference>
<evidence type="ECO:0000313" key="4">
    <source>
        <dbReference type="Proteomes" id="UP000479639"/>
    </source>
</evidence>
<feature type="transmembrane region" description="Helical" evidence="2">
    <location>
        <begin position="170"/>
        <end position="195"/>
    </location>
</feature>
<feature type="transmembrane region" description="Helical" evidence="2">
    <location>
        <begin position="358"/>
        <end position="375"/>
    </location>
</feature>
<organism evidence="3 4">
    <name type="scientific">Adlercreutzia muris</name>
    <dbReference type="NCBI Taxonomy" id="1796610"/>
    <lineage>
        <taxon>Bacteria</taxon>
        <taxon>Bacillati</taxon>
        <taxon>Actinomycetota</taxon>
        <taxon>Coriobacteriia</taxon>
        <taxon>Eggerthellales</taxon>
        <taxon>Eggerthellaceae</taxon>
        <taxon>Adlercreutzia</taxon>
    </lineage>
</organism>
<sequence length="378" mass="40341">MPKSRALTATANTAAPCGPQRRTSARAKGMFFRASQGIIAAKPHSSGPRNSSSSPTAASSDTTRASPRPVREKDGRAAPLQPAANSSCTCAAAEAKPPHAPAKRTRTRTIAGRPLCRKHFIGLHYNGAAIPDFLEGSPVALSRGTSAFTLKMAAIAGMSCNHVANVFGDVMAPAATMILFTLGGLTFPIMAFLLCEGYRHTSSIRRYAARLALFAVAAEVPWFLLWGPSLNVLFTLLIGLGLLWAHDHLRNRGAYGLVIVAGVAASWLCDWAIAGPLMIVFFHRVREQPRGVLKVMAAFGAVFGIPQLISVWGAGLGAAGGLPPAIQWGALGYYTLGFALATFLMTTYNGQRGPSLKWFFYAYYPAHLLVLWIVAQFV</sequence>
<feature type="transmembrane region" description="Helical" evidence="2">
    <location>
        <begin position="295"/>
        <end position="319"/>
    </location>
</feature>
<protein>
    <recommendedName>
        <fullName evidence="5">Conjugal transfer protein TraX</fullName>
    </recommendedName>
</protein>
<feature type="region of interest" description="Disordered" evidence="1">
    <location>
        <begin position="1"/>
        <end position="106"/>
    </location>
</feature>
<proteinExistence type="predicted"/>
<comment type="caution">
    <text evidence="3">The sequence shown here is derived from an EMBL/GenBank/DDBJ whole genome shotgun (WGS) entry which is preliminary data.</text>
</comment>
<dbReference type="Pfam" id="PF05857">
    <property type="entry name" value="TraX"/>
    <property type="match status" value="1"/>
</dbReference>
<feature type="transmembrane region" description="Helical" evidence="2">
    <location>
        <begin position="325"/>
        <end position="346"/>
    </location>
</feature>
<feature type="compositionally biased region" description="Low complexity" evidence="1">
    <location>
        <begin position="43"/>
        <end position="68"/>
    </location>
</feature>
<dbReference type="InterPro" id="IPR008875">
    <property type="entry name" value="TraX"/>
</dbReference>
<evidence type="ECO:0008006" key="5">
    <source>
        <dbReference type="Google" id="ProtNLM"/>
    </source>
</evidence>
<name>A0A7C8FMC8_9ACTN</name>
<dbReference type="EMBL" id="WAJS01000004">
    <property type="protein sequence ID" value="KAB1651174.1"/>
    <property type="molecule type" value="Genomic_DNA"/>
</dbReference>
<dbReference type="AlphaFoldDB" id="A0A7C8FMC8"/>
<evidence type="ECO:0000256" key="1">
    <source>
        <dbReference type="SAM" id="MobiDB-lite"/>
    </source>
</evidence>
<keyword evidence="2" id="KW-1133">Transmembrane helix</keyword>
<keyword evidence="2" id="KW-0812">Transmembrane</keyword>
<feature type="transmembrane region" description="Helical" evidence="2">
    <location>
        <begin position="254"/>
        <end position="283"/>
    </location>
</feature>
<dbReference type="Proteomes" id="UP000479639">
    <property type="component" value="Unassembled WGS sequence"/>
</dbReference>
<keyword evidence="2" id="KW-0472">Membrane</keyword>